<evidence type="ECO:0000256" key="8">
    <source>
        <dbReference type="ARBA" id="ARBA00022679"/>
    </source>
</evidence>
<dbReference type="AlphaFoldDB" id="A0A0J9E3D2"/>
<name>A0A0J9E3D2_9RHOB</name>
<dbReference type="OrthoDB" id="9801642at2"/>
<dbReference type="GO" id="GO:0008915">
    <property type="term" value="F:lipid-A-disaccharide synthase activity"/>
    <property type="evidence" value="ECO:0007669"/>
    <property type="project" value="UniProtKB-UniRule"/>
</dbReference>
<evidence type="ECO:0000256" key="4">
    <source>
        <dbReference type="ARBA" id="ARBA00020902"/>
    </source>
</evidence>
<keyword evidence="8 12" id="KW-0808">Transferase</keyword>
<comment type="similarity">
    <text evidence="2">Belongs to the LpxB family.</text>
</comment>
<evidence type="ECO:0000313" key="13">
    <source>
        <dbReference type="Proteomes" id="UP000037178"/>
    </source>
</evidence>
<evidence type="ECO:0000256" key="11">
    <source>
        <dbReference type="NCBIfam" id="TIGR00215"/>
    </source>
</evidence>
<dbReference type="GO" id="GO:0009245">
    <property type="term" value="P:lipid A biosynthetic process"/>
    <property type="evidence" value="ECO:0007669"/>
    <property type="project" value="UniProtKB-UniRule"/>
</dbReference>
<dbReference type="GO" id="GO:0005543">
    <property type="term" value="F:phospholipid binding"/>
    <property type="evidence" value="ECO:0007669"/>
    <property type="project" value="TreeGrafter"/>
</dbReference>
<evidence type="ECO:0000256" key="10">
    <source>
        <dbReference type="ARBA" id="ARBA00048975"/>
    </source>
</evidence>
<sequence length="389" mass="41430">MRVFVIAGEASGDRLGAALMSGLKDLVGEVSFDGVGGPLMQAQGMTSRFPMEELTVFGILEVLPKYRQLKRRIREVAEAVIETQPDVLITIDSPDFCLRVARLVKAASTTHTVHYVAPSVWAWRAGRAEKMAKCIDQVLAILPFEPPYMEAAGMRCDFVGHPVATEPQASDGDIQAFRAEHGIGAAPLLMVLPGSRRGEISRLGPVFGEALRPVLAQHPEMRVVLPAAPSVASAAIEVAKSWPGNPVVLDPRDQTTEAATQEKSRAFAAADVALAASGTVSLELAAAATPMVIAYDMNWLSWQIMSRMLKSDTVTLVNLVSETRHIEEFLGPACRPDAIAGALNDLLSDPARLTAQKAAMAEAMIKLGAGAEPPGLRAARAVLDGLARA</sequence>
<evidence type="ECO:0000256" key="2">
    <source>
        <dbReference type="ARBA" id="ARBA00007868"/>
    </source>
</evidence>
<evidence type="ECO:0000313" key="12">
    <source>
        <dbReference type="EMBL" id="KMW57290.1"/>
    </source>
</evidence>
<dbReference type="InterPro" id="IPR003835">
    <property type="entry name" value="Glyco_trans_19"/>
</dbReference>
<keyword evidence="9" id="KW-0443">Lipid metabolism</keyword>
<dbReference type="EC" id="2.4.1.182" evidence="3 11"/>
<dbReference type="PATRIC" id="fig|1675527.3.peg.2365"/>
<reference evidence="12 13" key="1">
    <citation type="submission" date="2015-06" db="EMBL/GenBank/DDBJ databases">
        <title>Draft genome sequence of an Alphaproteobacteria species associated to the Mediterranean sponge Oscarella lobularis.</title>
        <authorList>
            <person name="Jourda C."/>
            <person name="Santini S."/>
            <person name="Claverie J.-M."/>
        </authorList>
    </citation>
    <scope>NUCLEOTIDE SEQUENCE [LARGE SCALE GENOMIC DNA]</scope>
    <source>
        <strain evidence="12">IGS</strain>
    </source>
</reference>
<accession>A0A0J9E3D2</accession>
<dbReference type="PANTHER" id="PTHR30372:SF4">
    <property type="entry name" value="LIPID-A-DISACCHARIDE SYNTHASE, MITOCHONDRIAL-RELATED"/>
    <property type="match status" value="1"/>
</dbReference>
<protein>
    <recommendedName>
        <fullName evidence="4 11">Lipid-A-disaccharide synthase</fullName>
        <ecNumber evidence="3 11">2.4.1.182</ecNumber>
    </recommendedName>
</protein>
<comment type="caution">
    <text evidence="12">The sequence shown here is derived from an EMBL/GenBank/DDBJ whole genome shotgun (WGS) entry which is preliminary data.</text>
</comment>
<dbReference type="RefSeq" id="WP_049643033.1">
    <property type="nucleotide sequence ID" value="NZ_LFTY01000002.1"/>
</dbReference>
<organism evidence="12 13">
    <name type="scientific">Candidatus Rhodobacter oscarellae</name>
    <dbReference type="NCBI Taxonomy" id="1675527"/>
    <lineage>
        <taxon>Bacteria</taxon>
        <taxon>Pseudomonadati</taxon>
        <taxon>Pseudomonadota</taxon>
        <taxon>Alphaproteobacteria</taxon>
        <taxon>Rhodobacterales</taxon>
        <taxon>Rhodobacter group</taxon>
        <taxon>Rhodobacter</taxon>
    </lineage>
</organism>
<keyword evidence="6" id="KW-0441">Lipid A biosynthesis</keyword>
<dbReference type="EMBL" id="LFTY01000002">
    <property type="protein sequence ID" value="KMW57290.1"/>
    <property type="molecule type" value="Genomic_DNA"/>
</dbReference>
<comment type="catalytic activity">
    <reaction evidence="10">
        <text>a lipid X + a UDP-2-N,3-O-bis[(3R)-3-hydroxyacyl]-alpha-D-glucosamine = a lipid A disaccharide + UDP + H(+)</text>
        <dbReference type="Rhea" id="RHEA:67828"/>
        <dbReference type="ChEBI" id="CHEBI:15378"/>
        <dbReference type="ChEBI" id="CHEBI:58223"/>
        <dbReference type="ChEBI" id="CHEBI:137748"/>
        <dbReference type="ChEBI" id="CHEBI:176338"/>
        <dbReference type="ChEBI" id="CHEBI:176343"/>
        <dbReference type="EC" id="2.4.1.182"/>
    </reaction>
</comment>
<evidence type="ECO:0000256" key="7">
    <source>
        <dbReference type="ARBA" id="ARBA00022676"/>
    </source>
</evidence>
<keyword evidence="13" id="KW-1185">Reference proteome</keyword>
<dbReference type="GO" id="GO:0016020">
    <property type="term" value="C:membrane"/>
    <property type="evidence" value="ECO:0007669"/>
    <property type="project" value="GOC"/>
</dbReference>
<dbReference type="PANTHER" id="PTHR30372">
    <property type="entry name" value="LIPID-A-DISACCHARIDE SYNTHASE"/>
    <property type="match status" value="1"/>
</dbReference>
<evidence type="ECO:0000256" key="5">
    <source>
        <dbReference type="ARBA" id="ARBA00022516"/>
    </source>
</evidence>
<evidence type="ECO:0000256" key="9">
    <source>
        <dbReference type="ARBA" id="ARBA00023098"/>
    </source>
</evidence>
<comment type="function">
    <text evidence="1">Condensation of UDP-2,3-diacylglucosamine and 2,3-diacylglucosamine-1-phosphate to form lipid A disaccharide, a precursor of lipid A, a phosphorylated glycolipid that anchors the lipopolysaccharide to the outer membrane of the cell.</text>
</comment>
<evidence type="ECO:0000256" key="1">
    <source>
        <dbReference type="ARBA" id="ARBA00002056"/>
    </source>
</evidence>
<dbReference type="STRING" id="1675527.AIOL_002251"/>
<proteinExistence type="inferred from homology"/>
<evidence type="ECO:0000256" key="6">
    <source>
        <dbReference type="ARBA" id="ARBA00022556"/>
    </source>
</evidence>
<dbReference type="Proteomes" id="UP000037178">
    <property type="component" value="Unassembled WGS sequence"/>
</dbReference>
<evidence type="ECO:0000256" key="3">
    <source>
        <dbReference type="ARBA" id="ARBA00012687"/>
    </source>
</evidence>
<gene>
    <name evidence="12" type="ORF">AIOL_002251</name>
</gene>
<dbReference type="SUPFAM" id="SSF53756">
    <property type="entry name" value="UDP-Glycosyltransferase/glycogen phosphorylase"/>
    <property type="match status" value="1"/>
</dbReference>
<keyword evidence="7 12" id="KW-0328">Glycosyltransferase</keyword>
<dbReference type="Pfam" id="PF02684">
    <property type="entry name" value="LpxB"/>
    <property type="match status" value="1"/>
</dbReference>
<dbReference type="NCBIfam" id="TIGR00215">
    <property type="entry name" value="lpxB"/>
    <property type="match status" value="1"/>
</dbReference>
<keyword evidence="5" id="KW-0444">Lipid biosynthesis</keyword>